<dbReference type="EMBL" id="FOQU01000001">
    <property type="protein sequence ID" value="SFI02040.1"/>
    <property type="molecule type" value="Genomic_DNA"/>
</dbReference>
<organism evidence="2 3">
    <name type="scientific">Paraburkholderia megapolitana</name>
    <dbReference type="NCBI Taxonomy" id="420953"/>
    <lineage>
        <taxon>Bacteria</taxon>
        <taxon>Pseudomonadati</taxon>
        <taxon>Pseudomonadota</taxon>
        <taxon>Betaproteobacteria</taxon>
        <taxon>Burkholderiales</taxon>
        <taxon>Burkholderiaceae</taxon>
        <taxon>Paraburkholderia</taxon>
    </lineage>
</organism>
<dbReference type="GO" id="GO:0019239">
    <property type="term" value="F:deaminase activity"/>
    <property type="evidence" value="ECO:0007669"/>
    <property type="project" value="TreeGrafter"/>
</dbReference>
<dbReference type="Pfam" id="PF01042">
    <property type="entry name" value="Ribonuc_L-PSP"/>
    <property type="match status" value="1"/>
</dbReference>
<dbReference type="NCBIfam" id="TIGR00004">
    <property type="entry name" value="Rid family detoxifying hydrolase"/>
    <property type="match status" value="1"/>
</dbReference>
<dbReference type="PANTHER" id="PTHR11803">
    <property type="entry name" value="2-IMINOBUTANOATE/2-IMINOPROPANOATE DEAMINASE RIDA"/>
    <property type="match status" value="1"/>
</dbReference>
<evidence type="ECO:0000313" key="2">
    <source>
        <dbReference type="EMBL" id="SFI02040.1"/>
    </source>
</evidence>
<dbReference type="PANTHER" id="PTHR11803:SF39">
    <property type="entry name" value="2-IMINOBUTANOATE_2-IMINOPROPANOATE DEAMINASE"/>
    <property type="match status" value="1"/>
</dbReference>
<reference evidence="2 3" key="1">
    <citation type="submission" date="2016-10" db="EMBL/GenBank/DDBJ databases">
        <authorList>
            <person name="de Groot N.N."/>
        </authorList>
    </citation>
    <scope>NUCLEOTIDE SEQUENCE [LARGE SCALE GENOMIC DNA]</scope>
    <source>
        <strain evidence="2 3">LMG 23650</strain>
    </source>
</reference>
<dbReference type="Proteomes" id="UP000199548">
    <property type="component" value="Unassembled WGS sequence"/>
</dbReference>
<dbReference type="InterPro" id="IPR006175">
    <property type="entry name" value="YjgF/YER057c/UK114"/>
</dbReference>
<comment type="similarity">
    <text evidence="1">Belongs to the RutC family.</text>
</comment>
<name>A0A1I3ET48_9BURK</name>
<dbReference type="STRING" id="420953.SAMN05192543_1011073"/>
<sequence length="131" mass="13816">MMQTIFTEHAPKPAGHYSQGIVSGGFIYVAGQLPIDPVTGSIPDGIAEQAERALKNVQAILEAGGVSVAGLVSVQLFITSVELWPEINRVYAAFMGEHRPARTVVPVGPLHHGVLIEINAVAEVGTPPREG</sequence>
<accession>A0A1I3ET48</accession>
<dbReference type="InterPro" id="IPR006056">
    <property type="entry name" value="RidA"/>
</dbReference>
<dbReference type="GO" id="GO:0005829">
    <property type="term" value="C:cytosol"/>
    <property type="evidence" value="ECO:0007669"/>
    <property type="project" value="TreeGrafter"/>
</dbReference>
<dbReference type="InterPro" id="IPR035959">
    <property type="entry name" value="RutC-like_sf"/>
</dbReference>
<proteinExistence type="inferred from homology"/>
<dbReference type="FunFam" id="3.30.1330.40:FF:000001">
    <property type="entry name" value="L-PSP family endoribonuclease"/>
    <property type="match status" value="1"/>
</dbReference>
<dbReference type="AlphaFoldDB" id="A0A1I3ET48"/>
<evidence type="ECO:0000313" key="3">
    <source>
        <dbReference type="Proteomes" id="UP000199548"/>
    </source>
</evidence>
<dbReference type="SUPFAM" id="SSF55298">
    <property type="entry name" value="YjgF-like"/>
    <property type="match status" value="1"/>
</dbReference>
<keyword evidence="3" id="KW-1185">Reference proteome</keyword>
<dbReference type="Gene3D" id="3.30.1330.40">
    <property type="entry name" value="RutC-like"/>
    <property type="match status" value="1"/>
</dbReference>
<dbReference type="CDD" id="cd00448">
    <property type="entry name" value="YjgF_YER057c_UK114_family"/>
    <property type="match status" value="1"/>
</dbReference>
<protein>
    <submittedName>
        <fullName evidence="2">2-iminobutanoate/2-iminopropanoate deaminase</fullName>
    </submittedName>
</protein>
<dbReference type="RefSeq" id="WP_245811366.1">
    <property type="nucleotide sequence ID" value="NZ_CP041743.1"/>
</dbReference>
<gene>
    <name evidence="2" type="ORF">SAMN05192543_1011073</name>
</gene>
<evidence type="ECO:0000256" key="1">
    <source>
        <dbReference type="ARBA" id="ARBA00010552"/>
    </source>
</evidence>